<sequence length="649" mass="72448">MDEKIRWHPFRVPGMCGLKKTTLWLMLLLLTLCYVIFLALAIEYRAEPDVGTGNFTEMEMTLLQANHYTRLRAKRALNVTIAVPVYNKEEKVVTVTEGTTVKFSCNPYLHNCPYCARPEYEGTSKAEYSEVYFCKDSCKWKDVKAYSNPVIYGTDDRFEVKKINSRGNNKDGMTVLIKRVKMSDAGTYYCGIDVQGTDWYETFEVVVKKPAPDQVKAVVGPMFEPATETEKAWMGPYGGDGGNEVNGPVKAAMSQCQGNKACTLVMLQKRELKINTSCWMCLQMSHSWRVAPLLVTAWNDTKCLIPPQMTEILEAGRDIDNGLIPRATSGLNCEASQMNKRSGIVLPPLRVVRTRGDVCVCHPSRRNAATTGWSDCRLKIETSDEPPYNCTAVVKGVRRYFKCPFDSLSDTSPAAVWVCGDRAFHSLPTGWWSGCCYPALMNVGTSVYLPSSNENTGKRHKRSILPGEMPNTYNGYVLHDPWTSVGANIGWSLLPIGGTAVSINKINGLAWSVLAIANSTETALTLISDEMKQIRDAVIQNRMALDILTAERGGLCKLVGVSCCFSLPDYSQNITDIVAHMRMAVKVPEKASSSWLDWLSFKWENWIYWAFTVVLPILGVSLVILCCLPYIFRFVSWSVGRLNPASIIQ</sequence>
<proteinExistence type="predicted"/>
<dbReference type="Proteomes" id="UP000000437">
    <property type="component" value="Chromosome 15"/>
</dbReference>
<dbReference type="RefSeq" id="XP_073780150.1">
    <property type="nucleotide sequence ID" value="XM_073924049.1"/>
</dbReference>
<accession>A0AC58HDS8</accession>
<keyword evidence="1" id="KW-1185">Reference proteome</keyword>
<organism evidence="1 2">
    <name type="scientific">Danio rerio</name>
    <name type="common">Zebrafish</name>
    <name type="synonym">Brachydanio rerio</name>
    <dbReference type="NCBI Taxonomy" id="7955"/>
    <lineage>
        <taxon>Eukaryota</taxon>
        <taxon>Metazoa</taxon>
        <taxon>Chordata</taxon>
        <taxon>Craniata</taxon>
        <taxon>Vertebrata</taxon>
        <taxon>Euteleostomi</taxon>
        <taxon>Actinopterygii</taxon>
        <taxon>Neopterygii</taxon>
        <taxon>Teleostei</taxon>
        <taxon>Ostariophysi</taxon>
        <taxon>Cypriniformes</taxon>
        <taxon>Danionidae</taxon>
        <taxon>Danioninae</taxon>
        <taxon>Danio</taxon>
    </lineage>
</organism>
<protein>
    <submittedName>
        <fullName evidence="2">Uncharacterized protein</fullName>
    </submittedName>
</protein>
<evidence type="ECO:0000313" key="1">
    <source>
        <dbReference type="Proteomes" id="UP000000437"/>
    </source>
</evidence>
<reference evidence="2" key="1">
    <citation type="submission" date="2025-08" db="UniProtKB">
        <authorList>
            <consortium name="RefSeq"/>
        </authorList>
    </citation>
    <scope>IDENTIFICATION</scope>
    <source>
        <strain evidence="2">Tuebingen</strain>
        <tissue evidence="2">Fibroblasts and whole tissue</tissue>
    </source>
</reference>
<name>A0AC58HDS8_DANRE</name>
<evidence type="ECO:0000313" key="2">
    <source>
        <dbReference type="RefSeq" id="XP_073780150.1"/>
    </source>
</evidence>
<gene>
    <name evidence="2" type="primary">LOC141377918</name>
</gene>